<evidence type="ECO:0000256" key="7">
    <source>
        <dbReference type="SAM" id="MobiDB-lite"/>
    </source>
</evidence>
<feature type="region of interest" description="Disordered" evidence="7">
    <location>
        <begin position="236"/>
        <end position="264"/>
    </location>
</feature>
<sequence length="351" mass="37896">MDHVHKALIGPSFGLTSPLKRKPSSCGVCRLRFNSEVQASSHYSGTKHAKRLKSLDTPDSKIRTPEPVTKETTSQILSSPCSQPFSSDTASGEPSVPSPTSDAVLSSDVAAESVKAPSDPSLSSCQRTTEKEMQRDGEMDAAPEEETEEEKAIRLLYCSLCKVAVNSASQLQAHNSGTKHKTMLEARSGDGAIKSFPRTGAKSKLAAPSELSTGLQNKTFHCEICDVHVNSETQLKQHISSRRHKDRAAGKPAKPKFSPYTPTQRHQNFQTIRLALQKNQDLNKPLASCLLQRQLSVAAAATMATLPAFPLQPASHSSPAMFQSQPLPQALLHPAPGPICSTHTPVLFSPY</sequence>
<dbReference type="GO" id="GO:0003676">
    <property type="term" value="F:nucleic acid binding"/>
    <property type="evidence" value="ECO:0007669"/>
    <property type="project" value="InterPro"/>
</dbReference>
<feature type="compositionally biased region" description="Polar residues" evidence="7">
    <location>
        <begin position="70"/>
        <end position="104"/>
    </location>
</feature>
<dbReference type="GO" id="GO:0005634">
    <property type="term" value="C:nucleus"/>
    <property type="evidence" value="ECO:0007669"/>
    <property type="project" value="UniProtKB-SubCell"/>
</dbReference>
<evidence type="ECO:0000256" key="4">
    <source>
        <dbReference type="ARBA" id="ARBA00022771"/>
    </source>
</evidence>
<evidence type="ECO:0000256" key="6">
    <source>
        <dbReference type="ARBA" id="ARBA00023242"/>
    </source>
</evidence>
<dbReference type="GO" id="GO:0008270">
    <property type="term" value="F:zinc ion binding"/>
    <property type="evidence" value="ECO:0007669"/>
    <property type="project" value="UniProtKB-KW"/>
</dbReference>
<evidence type="ECO:0000313" key="10">
    <source>
        <dbReference type="Proteomes" id="UP001187415"/>
    </source>
</evidence>
<dbReference type="Proteomes" id="UP001187415">
    <property type="component" value="Unassembled WGS sequence"/>
</dbReference>
<dbReference type="Pfam" id="PF12874">
    <property type="entry name" value="zf-met"/>
    <property type="match status" value="3"/>
</dbReference>
<keyword evidence="3" id="KW-0677">Repeat</keyword>
<name>A0AA88M6B5_CHASR</name>
<evidence type="ECO:0000256" key="2">
    <source>
        <dbReference type="ARBA" id="ARBA00022723"/>
    </source>
</evidence>
<comment type="caution">
    <text evidence="9">The sequence shown here is derived from an EMBL/GenBank/DDBJ whole genome shotgun (WGS) entry which is preliminary data.</text>
</comment>
<dbReference type="Gene3D" id="3.30.160.60">
    <property type="entry name" value="Classic Zinc Finger"/>
    <property type="match status" value="3"/>
</dbReference>
<evidence type="ECO:0000313" key="9">
    <source>
        <dbReference type="EMBL" id="KAK2830343.1"/>
    </source>
</evidence>
<dbReference type="EMBL" id="JAUPFM010000014">
    <property type="protein sequence ID" value="KAK2830343.1"/>
    <property type="molecule type" value="Genomic_DNA"/>
</dbReference>
<comment type="subcellular location">
    <subcellularLocation>
        <location evidence="1">Nucleus</location>
    </subcellularLocation>
</comment>
<keyword evidence="5" id="KW-0862">Zinc</keyword>
<proteinExistence type="predicted"/>
<dbReference type="SUPFAM" id="SSF57667">
    <property type="entry name" value="beta-beta-alpha zinc fingers"/>
    <property type="match status" value="3"/>
</dbReference>
<feature type="region of interest" description="Disordered" evidence="7">
    <location>
        <begin position="40"/>
        <end position="148"/>
    </location>
</feature>
<gene>
    <name evidence="9" type="ORF">Q5P01_018274</name>
</gene>
<evidence type="ECO:0000256" key="1">
    <source>
        <dbReference type="ARBA" id="ARBA00004123"/>
    </source>
</evidence>
<feature type="compositionally biased region" description="Acidic residues" evidence="7">
    <location>
        <begin position="139"/>
        <end position="148"/>
    </location>
</feature>
<dbReference type="FunFam" id="3.30.160.60:FF:000293">
    <property type="entry name" value="zinc finger protein 385B isoform X3"/>
    <property type="match status" value="1"/>
</dbReference>
<dbReference type="SMART" id="SM00355">
    <property type="entry name" value="ZnF_C2H2"/>
    <property type="match status" value="3"/>
</dbReference>
<accession>A0AA88M6B5</accession>
<dbReference type="PROSITE" id="PS00028">
    <property type="entry name" value="ZINC_FINGER_C2H2_1"/>
    <property type="match status" value="1"/>
</dbReference>
<keyword evidence="10" id="KW-1185">Reference proteome</keyword>
<dbReference type="AlphaFoldDB" id="A0AA88M6B5"/>
<dbReference type="InterPro" id="IPR003604">
    <property type="entry name" value="Matrin/U1-like-C_Znf_C2H2"/>
</dbReference>
<dbReference type="SMART" id="SM00451">
    <property type="entry name" value="ZnF_U1"/>
    <property type="match status" value="3"/>
</dbReference>
<keyword evidence="6" id="KW-0539">Nucleus</keyword>
<keyword evidence="4" id="KW-0863">Zinc-finger</keyword>
<organism evidence="9 10">
    <name type="scientific">Channa striata</name>
    <name type="common">Snakehead murrel</name>
    <name type="synonym">Ophicephalus striatus</name>
    <dbReference type="NCBI Taxonomy" id="64152"/>
    <lineage>
        <taxon>Eukaryota</taxon>
        <taxon>Metazoa</taxon>
        <taxon>Chordata</taxon>
        <taxon>Craniata</taxon>
        <taxon>Vertebrata</taxon>
        <taxon>Euteleostomi</taxon>
        <taxon>Actinopterygii</taxon>
        <taxon>Neopterygii</taxon>
        <taxon>Teleostei</taxon>
        <taxon>Neoteleostei</taxon>
        <taxon>Acanthomorphata</taxon>
        <taxon>Anabantaria</taxon>
        <taxon>Anabantiformes</taxon>
        <taxon>Channoidei</taxon>
        <taxon>Channidae</taxon>
        <taxon>Channa</taxon>
    </lineage>
</organism>
<dbReference type="InterPro" id="IPR051845">
    <property type="entry name" value="Znf385"/>
</dbReference>
<feature type="domain" description="C2H2-type" evidence="8">
    <location>
        <begin position="222"/>
        <end position="244"/>
    </location>
</feature>
<dbReference type="PANTHER" id="PTHR23067">
    <property type="entry name" value="DOUBLE-STRANDED RNA-BINDING ZINC FINGER PROTEIN"/>
    <property type="match status" value="1"/>
</dbReference>
<evidence type="ECO:0000259" key="8">
    <source>
        <dbReference type="PROSITE" id="PS00028"/>
    </source>
</evidence>
<dbReference type="InterPro" id="IPR036236">
    <property type="entry name" value="Znf_C2H2_sf"/>
</dbReference>
<dbReference type="PANTHER" id="PTHR23067:SF12">
    <property type="entry name" value="ZINC FINGER PROTEIN 385D"/>
    <property type="match status" value="1"/>
</dbReference>
<reference evidence="9" key="1">
    <citation type="submission" date="2023-07" db="EMBL/GenBank/DDBJ databases">
        <title>Chromosome-level Genome Assembly of Striped Snakehead (Channa striata).</title>
        <authorList>
            <person name="Liu H."/>
        </authorList>
    </citation>
    <scope>NUCLEOTIDE SEQUENCE</scope>
    <source>
        <strain evidence="9">Gz</strain>
        <tissue evidence="9">Muscle</tissue>
    </source>
</reference>
<evidence type="ECO:0000256" key="5">
    <source>
        <dbReference type="ARBA" id="ARBA00022833"/>
    </source>
</evidence>
<keyword evidence="2" id="KW-0479">Metal-binding</keyword>
<dbReference type="InterPro" id="IPR013087">
    <property type="entry name" value="Znf_C2H2_type"/>
</dbReference>
<feature type="compositionally biased region" description="Basic and acidic residues" evidence="7">
    <location>
        <begin position="128"/>
        <end position="138"/>
    </location>
</feature>
<feature type="compositionally biased region" description="Basic and acidic residues" evidence="7">
    <location>
        <begin position="53"/>
        <end position="64"/>
    </location>
</feature>
<protein>
    <recommendedName>
        <fullName evidence="8">C2H2-type domain-containing protein</fullName>
    </recommendedName>
</protein>
<evidence type="ECO:0000256" key="3">
    <source>
        <dbReference type="ARBA" id="ARBA00022737"/>
    </source>
</evidence>